<keyword evidence="11 21" id="KW-0106">Calcium</keyword>
<evidence type="ECO:0000256" key="13">
    <source>
        <dbReference type="ARBA" id="ARBA00023052"/>
    </source>
</evidence>
<evidence type="ECO:0000256" key="1">
    <source>
        <dbReference type="ARBA" id="ARBA00001913"/>
    </source>
</evidence>
<gene>
    <name evidence="24" type="primary">tkt</name>
    <name evidence="24" type="ORF">HPHPP4_0575</name>
</gene>
<sequence>MRLSNADLERLKSMANTLRFLCTDMIDKANSGHPGVCLGLADVMVVLSLHLNINPTNPKWLNRDRLVFSGGHASALAYSLLHLWGFDLSLDDLKRFRQLHSKTPGHPELHHTEGIEITTGPLGQGFANAVGFSMASQYAQTLLDKEAISHKVYCLCGDGDLQEGISYESASLAGHLRLDNLIVIYDSNQISIEGAINISFSEQVKTRFLAQNWEVLECDGHDYQAIHNALEEAKKSHKPTLLIAHTIIGKGAIGLEGSEKTHGSPLNKEVLKQSKENAQINPNESFIISPKNKIHFEEVKVRGVSLEALWEKSLSPKTKEKIHALKNFDFNTIHYPAFKKGESLATRVSNGMILNAIAKECEGFLGGSADLAPSNNTHLKHSGDFPLGQNLHFGIREHAMGAITNALAAYGLFVPFCATFFVFSDYLMPSMRLSALMKLKALFIFTHDSIGVGEDGATHQPIEQLSHLRALPHFYAFRPSDAFENKACMQVALSLNAPSALILSRQNLPVLDEVSKEQILKGAYVKHHSKDPIITLVASGSEVSLALESAKILERENIPTQVVSAPCFDLLVEQDESYFKELFKGKVLVVEASRAIEWYRFADKIVGMDSFGSSAKGDKLFEKFGFSVENVTAQAKRLLNA</sequence>
<evidence type="ECO:0000313" key="24">
    <source>
        <dbReference type="EMBL" id="EJC04100.1"/>
    </source>
</evidence>
<evidence type="ECO:0000256" key="7">
    <source>
        <dbReference type="ARBA" id="ARBA00013152"/>
    </source>
</evidence>
<reference evidence="24 25" key="1">
    <citation type="journal article" date="2013" name="Pathog. Dis.">
        <title>Genome sequences of 65 Helicobacter pylori strains isolated from asymptomatic individuals and patients with gastric cancer, peptic ulcer disease, or gastritis.</title>
        <authorList>
            <person name="Blanchard T.G."/>
            <person name="Czinn S.J."/>
            <person name="Correa P."/>
            <person name="Nakazawa T."/>
            <person name="Keelan M."/>
            <person name="Morningstar L."/>
            <person name="Santana-Cruz I."/>
            <person name="Maroo A."/>
            <person name="McCracken C."/>
            <person name="Shefchek K."/>
            <person name="Daugherty S."/>
            <person name="Song Y."/>
            <person name="Fraser C.M."/>
            <person name="Fricke W.F."/>
        </authorList>
    </citation>
    <scope>NUCLEOTIDE SEQUENCE [LARGE SCALE GENOMIC DNA]</scope>
    <source>
        <strain evidence="24 25">Hp P-4</strain>
    </source>
</reference>
<evidence type="ECO:0000259" key="23">
    <source>
        <dbReference type="SMART" id="SM00861"/>
    </source>
</evidence>
<dbReference type="SUPFAM" id="SSF52922">
    <property type="entry name" value="TK C-terminal domain-like"/>
    <property type="match status" value="1"/>
</dbReference>
<dbReference type="InterPro" id="IPR005474">
    <property type="entry name" value="Transketolase_N"/>
</dbReference>
<evidence type="ECO:0000256" key="14">
    <source>
        <dbReference type="ARBA" id="ARBA00049473"/>
    </source>
</evidence>
<comment type="subunit">
    <text evidence="6 21">Homodimer.</text>
</comment>
<keyword evidence="12 19" id="KW-0460">Magnesium</keyword>
<evidence type="ECO:0000256" key="5">
    <source>
        <dbReference type="ARBA" id="ARBA00007131"/>
    </source>
</evidence>
<feature type="binding site" evidence="18">
    <location>
        <position position="159"/>
    </location>
    <ligand>
        <name>thiamine diphosphate</name>
        <dbReference type="ChEBI" id="CHEBI:58937"/>
    </ligand>
</feature>
<accession>I9WJG4</accession>
<comment type="cofactor">
    <cofactor evidence="1">
        <name>Ca(2+)</name>
        <dbReference type="ChEBI" id="CHEBI:29108"/>
    </cofactor>
</comment>
<dbReference type="Gene3D" id="3.40.50.920">
    <property type="match status" value="1"/>
</dbReference>
<protein>
    <recommendedName>
        <fullName evidence="8 15">Transketolase</fullName>
        <ecNumber evidence="7 15">2.2.1.1</ecNumber>
    </recommendedName>
</protein>
<comment type="function">
    <text evidence="4 21">Catalyzes the transfer of a two-carbon ketol group from a ketose donor to an aldose acceptor, via a covalent intermediate with the cofactor thiamine pyrophosphate.</text>
</comment>
<name>I9WJG4_HELPX</name>
<evidence type="ECO:0000256" key="20">
    <source>
        <dbReference type="PIRSR" id="PIRSR605478-5"/>
    </source>
</evidence>
<dbReference type="InterPro" id="IPR049557">
    <property type="entry name" value="Transketolase_CS"/>
</dbReference>
<comment type="cofactor">
    <cofactor evidence="19">
        <name>Mg(2+)</name>
        <dbReference type="ChEBI" id="CHEBI:18420"/>
    </cofactor>
    <text evidence="19">Binds 1 Mg(2+) ion per subunit. Can also utilize other divalent metal cations, such as Ca(2+), Mn(2+) and Co(2+).</text>
</comment>
<feature type="binding site" evidence="17">
    <location>
        <position position="455"/>
    </location>
    <ligand>
        <name>substrate</name>
    </ligand>
</feature>
<dbReference type="Proteomes" id="UP000004561">
    <property type="component" value="Unassembled WGS sequence"/>
</dbReference>
<evidence type="ECO:0000256" key="6">
    <source>
        <dbReference type="ARBA" id="ARBA00011738"/>
    </source>
</evidence>
<comment type="catalytic activity">
    <reaction evidence="14 21">
        <text>D-sedoheptulose 7-phosphate + D-glyceraldehyde 3-phosphate = aldehydo-D-ribose 5-phosphate + D-xylulose 5-phosphate</text>
        <dbReference type="Rhea" id="RHEA:10508"/>
        <dbReference type="ChEBI" id="CHEBI:57483"/>
        <dbReference type="ChEBI" id="CHEBI:57737"/>
        <dbReference type="ChEBI" id="CHEBI:58273"/>
        <dbReference type="ChEBI" id="CHEBI:59776"/>
        <dbReference type="EC" id="2.2.1.1"/>
    </reaction>
</comment>
<proteinExistence type="inferred from homology"/>
<dbReference type="GO" id="GO:0004802">
    <property type="term" value="F:transketolase activity"/>
    <property type="evidence" value="ECO:0007669"/>
    <property type="project" value="UniProtKB-UniRule"/>
</dbReference>
<dbReference type="PROSITE" id="PS00802">
    <property type="entry name" value="TRANSKETOLASE_2"/>
    <property type="match status" value="1"/>
</dbReference>
<feature type="binding site" evidence="19">
    <location>
        <position position="188"/>
    </location>
    <ligand>
        <name>Mg(2+)</name>
        <dbReference type="ChEBI" id="CHEBI:18420"/>
    </ligand>
</feature>
<dbReference type="Pfam" id="PF02779">
    <property type="entry name" value="Transket_pyr"/>
    <property type="match status" value="1"/>
</dbReference>
<dbReference type="NCBIfam" id="TIGR00232">
    <property type="entry name" value="tktlase_bact"/>
    <property type="match status" value="1"/>
</dbReference>
<dbReference type="EC" id="2.2.1.1" evidence="7 15"/>
<comment type="cofactor">
    <cofactor evidence="3">
        <name>Co(2+)</name>
        <dbReference type="ChEBI" id="CHEBI:48828"/>
    </cofactor>
</comment>
<evidence type="ECO:0000256" key="4">
    <source>
        <dbReference type="ARBA" id="ARBA00002931"/>
    </source>
</evidence>
<dbReference type="InterPro" id="IPR009014">
    <property type="entry name" value="Transketo_C/PFOR_II"/>
</dbReference>
<keyword evidence="9 21" id="KW-0808">Transferase</keyword>
<evidence type="ECO:0000256" key="18">
    <source>
        <dbReference type="PIRSR" id="PIRSR605478-3"/>
    </source>
</evidence>
<dbReference type="PATRIC" id="fig|992075.3.peg.561"/>
<feature type="binding site" evidence="18">
    <location>
        <position position="423"/>
    </location>
    <ligand>
        <name>thiamine diphosphate</name>
        <dbReference type="ChEBI" id="CHEBI:58937"/>
    </ligand>
</feature>
<keyword evidence="10 19" id="KW-0479">Metal-binding</keyword>
<feature type="binding site" evidence="18">
    <location>
        <position position="188"/>
    </location>
    <ligand>
        <name>thiamine diphosphate</name>
        <dbReference type="ChEBI" id="CHEBI:58937"/>
    </ligand>
</feature>
<evidence type="ECO:0000313" key="25">
    <source>
        <dbReference type="Proteomes" id="UP000004561"/>
    </source>
</evidence>
<comment type="similarity">
    <text evidence="5 21">Belongs to the transketolase family.</text>
</comment>
<evidence type="ECO:0000256" key="22">
    <source>
        <dbReference type="SAM" id="Phobius"/>
    </source>
</evidence>
<organism evidence="24 25">
    <name type="scientific">Helicobacter pylori Hp P-4</name>
    <dbReference type="NCBI Taxonomy" id="992075"/>
    <lineage>
        <taxon>Bacteria</taxon>
        <taxon>Pseudomonadati</taxon>
        <taxon>Campylobacterota</taxon>
        <taxon>Epsilonproteobacteria</taxon>
        <taxon>Campylobacterales</taxon>
        <taxon>Helicobacteraceae</taxon>
        <taxon>Helicobacter</taxon>
    </lineage>
</organism>
<evidence type="ECO:0000256" key="16">
    <source>
        <dbReference type="PIRSR" id="PIRSR605478-1"/>
    </source>
</evidence>
<dbReference type="PROSITE" id="PS00801">
    <property type="entry name" value="TRANSKETOLASE_1"/>
    <property type="match status" value="1"/>
</dbReference>
<dbReference type="InterPro" id="IPR020826">
    <property type="entry name" value="Transketolase_BS"/>
</dbReference>
<feature type="binding site" evidence="17">
    <location>
        <position position="374"/>
    </location>
    <ligand>
        <name>substrate</name>
    </ligand>
</feature>
<dbReference type="Pfam" id="PF00456">
    <property type="entry name" value="Transketolase_N"/>
    <property type="match status" value="1"/>
</dbReference>
<evidence type="ECO:0000256" key="12">
    <source>
        <dbReference type="ARBA" id="ARBA00022842"/>
    </source>
</evidence>
<evidence type="ECO:0000256" key="11">
    <source>
        <dbReference type="ARBA" id="ARBA00022837"/>
    </source>
</evidence>
<dbReference type="CDD" id="cd07033">
    <property type="entry name" value="TPP_PYR_DXS_TK_like"/>
    <property type="match status" value="1"/>
</dbReference>
<feature type="binding site" evidence="17">
    <location>
        <position position="347"/>
    </location>
    <ligand>
        <name>substrate</name>
    </ligand>
</feature>
<comment type="cofactor">
    <cofactor evidence="21">
        <name>Mg(2+)</name>
        <dbReference type="ChEBI" id="CHEBI:18420"/>
    </cofactor>
    <cofactor evidence="21">
        <name>Ca(2+)</name>
        <dbReference type="ChEBI" id="CHEBI:29108"/>
    </cofactor>
    <cofactor evidence="21">
        <name>Mn(2+)</name>
        <dbReference type="ChEBI" id="CHEBI:29035"/>
    </cofactor>
    <cofactor evidence="21">
        <name>Co(2+)</name>
        <dbReference type="ChEBI" id="CHEBI:48828"/>
    </cofactor>
    <text evidence="21">Binds 1 Mg(2+) ion per subunit. Can also utilize other divalent metal cations, such as Ca(2+), Mn(2+) and Co(2+).</text>
</comment>
<feature type="binding site" evidence="17">
    <location>
        <position position="505"/>
    </location>
    <ligand>
        <name>substrate</name>
    </ligand>
</feature>
<feature type="transmembrane region" description="Helical" evidence="22">
    <location>
        <begin position="407"/>
        <end position="428"/>
    </location>
</feature>
<evidence type="ECO:0000256" key="17">
    <source>
        <dbReference type="PIRSR" id="PIRSR605478-2"/>
    </source>
</evidence>
<comment type="caution">
    <text evidence="24">The sequence shown here is derived from an EMBL/GenBank/DDBJ whole genome shotgun (WGS) entry which is preliminary data.</text>
</comment>
<comment type="cofactor">
    <cofactor evidence="2">
        <name>Mn(2+)</name>
        <dbReference type="ChEBI" id="CHEBI:29035"/>
    </cofactor>
</comment>
<feature type="binding site" evidence="19">
    <location>
        <position position="190"/>
    </location>
    <ligand>
        <name>Mg(2+)</name>
        <dbReference type="ChEBI" id="CHEBI:18420"/>
    </ligand>
</feature>
<dbReference type="AlphaFoldDB" id="I9WJG4"/>
<evidence type="ECO:0000256" key="9">
    <source>
        <dbReference type="ARBA" id="ARBA00022679"/>
    </source>
</evidence>
<feature type="binding site" evidence="19">
    <location>
        <position position="158"/>
    </location>
    <ligand>
        <name>Mg(2+)</name>
        <dbReference type="ChEBI" id="CHEBI:18420"/>
    </ligand>
</feature>
<dbReference type="InterPro" id="IPR055152">
    <property type="entry name" value="Transketolase-like_C_2"/>
</dbReference>
<evidence type="ECO:0000256" key="15">
    <source>
        <dbReference type="NCBIfam" id="TIGR00232"/>
    </source>
</evidence>
<dbReference type="Gene3D" id="3.40.50.970">
    <property type="match status" value="2"/>
</dbReference>
<keyword evidence="13 18" id="KW-0786">Thiamine pyrophosphate</keyword>
<keyword evidence="22" id="KW-0472">Membrane</keyword>
<feature type="site" description="Important for catalytic activity" evidence="20">
    <location>
        <position position="33"/>
    </location>
</feature>
<feature type="active site" description="Proton donor" evidence="16">
    <location>
        <position position="397"/>
    </location>
</feature>
<feature type="binding site" evidence="18">
    <location>
        <begin position="120"/>
        <end position="122"/>
    </location>
    <ligand>
        <name>thiamine diphosphate</name>
        <dbReference type="ChEBI" id="CHEBI:58937"/>
    </ligand>
</feature>
<evidence type="ECO:0000256" key="21">
    <source>
        <dbReference type="RuleBase" id="RU004996"/>
    </source>
</evidence>
<comment type="cofactor">
    <cofactor evidence="18">
        <name>thiamine diphosphate</name>
        <dbReference type="ChEBI" id="CHEBI:58937"/>
    </cofactor>
    <text evidence="18">Binds 1 thiamine pyrophosphate per subunit. During the reaction, the substrate forms a covalent intermediate with the cofactor.</text>
</comment>
<feature type="binding site" evidence="17">
    <location>
        <position position="33"/>
    </location>
    <ligand>
        <name>substrate</name>
    </ligand>
</feature>
<keyword evidence="22" id="KW-0812">Transmembrane</keyword>
<feature type="binding site" evidence="17">
    <location>
        <position position="262"/>
    </location>
    <ligand>
        <name>substrate</name>
    </ligand>
</feature>
<keyword evidence="22" id="KW-1133">Transmembrane helix</keyword>
<dbReference type="GO" id="GO:0005829">
    <property type="term" value="C:cytosol"/>
    <property type="evidence" value="ECO:0007669"/>
    <property type="project" value="TreeGrafter"/>
</dbReference>
<dbReference type="InterPro" id="IPR005475">
    <property type="entry name" value="Transketolase-like_Pyr-bd"/>
</dbReference>
<dbReference type="InterPro" id="IPR005478">
    <property type="entry name" value="Transketolase_bac-like"/>
</dbReference>
<evidence type="ECO:0000256" key="19">
    <source>
        <dbReference type="PIRSR" id="PIRSR605478-4"/>
    </source>
</evidence>
<feature type="binding site" evidence="18">
    <location>
        <position position="72"/>
    </location>
    <ligand>
        <name>thiamine diphosphate</name>
        <dbReference type="ChEBI" id="CHEBI:58937"/>
    </ligand>
</feature>
<dbReference type="FunFam" id="3.40.50.970:FF:000045">
    <property type="entry name" value="Transketolase"/>
    <property type="match status" value="1"/>
</dbReference>
<evidence type="ECO:0000256" key="2">
    <source>
        <dbReference type="ARBA" id="ARBA00001936"/>
    </source>
</evidence>
<dbReference type="Pfam" id="PF22613">
    <property type="entry name" value="Transketolase_C_1"/>
    <property type="match status" value="1"/>
</dbReference>
<dbReference type="InterPro" id="IPR029061">
    <property type="entry name" value="THDP-binding"/>
</dbReference>
<feature type="binding site" evidence="18">
    <location>
        <position position="262"/>
    </location>
    <ligand>
        <name>thiamine diphosphate</name>
        <dbReference type="ChEBI" id="CHEBI:58937"/>
    </ligand>
</feature>
<dbReference type="RefSeq" id="WP_001239903.1">
    <property type="nucleotide sequence ID" value="NZ_AKPL01000001.1"/>
</dbReference>
<feature type="binding site" evidence="17">
    <location>
        <position position="459"/>
    </location>
    <ligand>
        <name>substrate</name>
    </ligand>
</feature>
<feature type="site" description="Important for catalytic activity" evidence="20">
    <location>
        <position position="262"/>
    </location>
</feature>
<feature type="binding site" evidence="17">
    <location>
        <position position="447"/>
    </location>
    <ligand>
        <name>substrate</name>
    </ligand>
</feature>
<feature type="domain" description="Transketolase-like pyrimidine-binding" evidence="23">
    <location>
        <begin position="344"/>
        <end position="510"/>
    </location>
</feature>
<dbReference type="SUPFAM" id="SSF52518">
    <property type="entry name" value="Thiamin diphosphate-binding fold (THDP-binding)"/>
    <property type="match status" value="2"/>
</dbReference>
<dbReference type="GO" id="GO:0046872">
    <property type="term" value="F:metal ion binding"/>
    <property type="evidence" value="ECO:0007669"/>
    <property type="project" value="UniProtKB-KW"/>
</dbReference>
<evidence type="ECO:0000256" key="8">
    <source>
        <dbReference type="ARBA" id="ARBA00016662"/>
    </source>
</evidence>
<dbReference type="InterPro" id="IPR033247">
    <property type="entry name" value="Transketolase_fam"/>
</dbReference>
<evidence type="ECO:0000256" key="3">
    <source>
        <dbReference type="ARBA" id="ARBA00001941"/>
    </source>
</evidence>
<evidence type="ECO:0000256" key="10">
    <source>
        <dbReference type="ARBA" id="ARBA00022723"/>
    </source>
</evidence>
<dbReference type="CDD" id="cd02012">
    <property type="entry name" value="TPP_TK"/>
    <property type="match status" value="1"/>
</dbReference>
<dbReference type="FunFam" id="3.40.50.970:FF:000081">
    <property type="entry name" value="Transketolase"/>
    <property type="match status" value="1"/>
</dbReference>
<dbReference type="PANTHER" id="PTHR43522">
    <property type="entry name" value="TRANSKETOLASE"/>
    <property type="match status" value="1"/>
</dbReference>
<dbReference type="SMART" id="SM00861">
    <property type="entry name" value="Transket_pyr"/>
    <property type="match status" value="1"/>
</dbReference>
<dbReference type="PANTHER" id="PTHR43522:SF2">
    <property type="entry name" value="TRANSKETOLASE 1-RELATED"/>
    <property type="match status" value="1"/>
</dbReference>
<dbReference type="GO" id="GO:0006098">
    <property type="term" value="P:pentose-phosphate shunt"/>
    <property type="evidence" value="ECO:0007669"/>
    <property type="project" value="TreeGrafter"/>
</dbReference>
<dbReference type="EMBL" id="AKPL01000001">
    <property type="protein sequence ID" value="EJC04100.1"/>
    <property type="molecule type" value="Genomic_DNA"/>
</dbReference>